<dbReference type="Gene3D" id="3.30.2010.10">
    <property type="entry name" value="Metalloproteases ('zincins'), catalytic domain"/>
    <property type="match status" value="1"/>
</dbReference>
<dbReference type="AlphaFoldDB" id="A0A9D1FL52"/>
<comment type="caution">
    <text evidence="2">The sequence shown here is derived from an EMBL/GenBank/DDBJ whole genome shotgun (WGS) entry which is preliminary data.</text>
</comment>
<dbReference type="CDD" id="cd07344">
    <property type="entry name" value="M48_yhfN_like"/>
    <property type="match status" value="1"/>
</dbReference>
<evidence type="ECO:0000259" key="1">
    <source>
        <dbReference type="Pfam" id="PF01863"/>
    </source>
</evidence>
<gene>
    <name evidence="2" type="ORF">IAB51_03250</name>
</gene>
<accession>A0A9D1FL52</accession>
<evidence type="ECO:0000313" key="2">
    <source>
        <dbReference type="EMBL" id="HIS75806.1"/>
    </source>
</evidence>
<dbReference type="InterPro" id="IPR053136">
    <property type="entry name" value="UTP_pyrophosphatase-like"/>
</dbReference>
<dbReference type="Pfam" id="PF01863">
    <property type="entry name" value="YgjP-like"/>
    <property type="match status" value="1"/>
</dbReference>
<protein>
    <submittedName>
        <fullName evidence="2">M48 family metallopeptidase</fullName>
    </submittedName>
</protein>
<dbReference type="PANTHER" id="PTHR30399">
    <property type="entry name" value="UNCHARACTERIZED PROTEIN YGJP"/>
    <property type="match status" value="1"/>
</dbReference>
<dbReference type="PANTHER" id="PTHR30399:SF1">
    <property type="entry name" value="UTP PYROPHOSPHATASE"/>
    <property type="match status" value="1"/>
</dbReference>
<proteinExistence type="predicted"/>
<reference evidence="2" key="2">
    <citation type="journal article" date="2021" name="PeerJ">
        <title>Extensive microbial diversity within the chicken gut microbiome revealed by metagenomics and culture.</title>
        <authorList>
            <person name="Gilroy R."/>
            <person name="Ravi A."/>
            <person name="Getino M."/>
            <person name="Pursley I."/>
            <person name="Horton D.L."/>
            <person name="Alikhan N.F."/>
            <person name="Baker D."/>
            <person name="Gharbi K."/>
            <person name="Hall N."/>
            <person name="Watson M."/>
            <person name="Adriaenssens E.M."/>
            <person name="Foster-Nyarko E."/>
            <person name="Jarju S."/>
            <person name="Secka A."/>
            <person name="Antonio M."/>
            <person name="Oren A."/>
            <person name="Chaudhuri R.R."/>
            <person name="La Ragione R."/>
            <person name="Hildebrand F."/>
            <person name="Pallen M.J."/>
        </authorList>
    </citation>
    <scope>NUCLEOTIDE SEQUENCE</scope>
    <source>
        <strain evidence="2">CHK199-13235</strain>
    </source>
</reference>
<dbReference type="InterPro" id="IPR002725">
    <property type="entry name" value="YgjP-like_metallopeptidase"/>
</dbReference>
<dbReference type="Proteomes" id="UP000824002">
    <property type="component" value="Unassembled WGS sequence"/>
</dbReference>
<feature type="domain" description="YgjP-like metallopeptidase" evidence="1">
    <location>
        <begin position="11"/>
        <end position="210"/>
    </location>
</feature>
<dbReference type="EMBL" id="DVJP01000026">
    <property type="protein sequence ID" value="HIS75806.1"/>
    <property type="molecule type" value="Genomic_DNA"/>
</dbReference>
<reference evidence="2" key="1">
    <citation type="submission" date="2020-10" db="EMBL/GenBank/DDBJ databases">
        <authorList>
            <person name="Gilroy R."/>
        </authorList>
    </citation>
    <scope>NUCLEOTIDE SEQUENCE</scope>
    <source>
        <strain evidence="2">CHK199-13235</strain>
    </source>
</reference>
<organism evidence="2 3">
    <name type="scientific">Candidatus Merdivicinus excrementipullorum</name>
    <dbReference type="NCBI Taxonomy" id="2840867"/>
    <lineage>
        <taxon>Bacteria</taxon>
        <taxon>Bacillati</taxon>
        <taxon>Bacillota</taxon>
        <taxon>Clostridia</taxon>
        <taxon>Eubacteriales</taxon>
        <taxon>Oscillospiraceae</taxon>
        <taxon>Oscillospiraceae incertae sedis</taxon>
        <taxon>Candidatus Merdivicinus</taxon>
    </lineage>
</organism>
<evidence type="ECO:0000313" key="3">
    <source>
        <dbReference type="Proteomes" id="UP000824002"/>
    </source>
</evidence>
<name>A0A9D1FL52_9FIRM</name>
<sequence>MEYTLTRSRRKTVTIRVLPGGELEVKAPLRFPKAEIDRLLEKKSGWIEKARANMPAPPQLFAQGTRLPFLGTEYPLGFREAEPAGVREGKLFLPLSPLASGEEVKAAAEAFYRQAAKELLPQKLQKYAALLGVSWEGLRVTGAKTRWGSCSAKGSVNFSWRLMAAPESCIDYVVVHELCHRLHFDHSPAFHAAVAAVFPDWKRRRDNLNQFRQLCW</sequence>